<dbReference type="InterPro" id="IPR011006">
    <property type="entry name" value="CheY-like_superfamily"/>
</dbReference>
<dbReference type="SMART" id="SM00448">
    <property type="entry name" value="REC"/>
    <property type="match status" value="1"/>
</dbReference>
<dbReference type="Gene3D" id="1.10.10.60">
    <property type="entry name" value="Homeodomain-like"/>
    <property type="match status" value="2"/>
</dbReference>
<dbReference type="EMBL" id="VCIW01000003">
    <property type="protein sequence ID" value="TLS53249.1"/>
    <property type="molecule type" value="Genomic_DNA"/>
</dbReference>
<evidence type="ECO:0000259" key="5">
    <source>
        <dbReference type="PROSITE" id="PS01124"/>
    </source>
</evidence>
<dbReference type="PANTHER" id="PTHR43280:SF10">
    <property type="entry name" value="REGULATORY PROTEIN POCR"/>
    <property type="match status" value="1"/>
</dbReference>
<feature type="domain" description="HTH araC/xylS-type" evidence="5">
    <location>
        <begin position="403"/>
        <end position="501"/>
    </location>
</feature>
<evidence type="ECO:0000256" key="4">
    <source>
        <dbReference type="PROSITE-ProRule" id="PRU00169"/>
    </source>
</evidence>
<dbReference type="OrthoDB" id="2575283at2"/>
<dbReference type="GO" id="GO:0043565">
    <property type="term" value="F:sequence-specific DNA binding"/>
    <property type="evidence" value="ECO:0007669"/>
    <property type="project" value="InterPro"/>
</dbReference>
<dbReference type="RefSeq" id="WP_138193490.1">
    <property type="nucleotide sequence ID" value="NZ_VCIW01000003.1"/>
</dbReference>
<dbReference type="GO" id="GO:0000160">
    <property type="term" value="P:phosphorelay signal transduction system"/>
    <property type="evidence" value="ECO:0007669"/>
    <property type="project" value="InterPro"/>
</dbReference>
<dbReference type="InterPro" id="IPR018060">
    <property type="entry name" value="HTH_AraC"/>
</dbReference>
<accession>A0A5R9GDR6</accession>
<proteinExistence type="predicted"/>
<protein>
    <submittedName>
        <fullName evidence="7">Response regulator</fullName>
    </submittedName>
</protein>
<feature type="modified residue" description="4-aspartylphosphate" evidence="4">
    <location>
        <position position="57"/>
    </location>
</feature>
<comment type="caution">
    <text evidence="7">The sequence shown here is derived from an EMBL/GenBank/DDBJ whole genome shotgun (WGS) entry which is preliminary data.</text>
</comment>
<evidence type="ECO:0000313" key="7">
    <source>
        <dbReference type="EMBL" id="TLS53249.1"/>
    </source>
</evidence>
<dbReference type="GO" id="GO:0003700">
    <property type="term" value="F:DNA-binding transcription factor activity"/>
    <property type="evidence" value="ECO:0007669"/>
    <property type="project" value="InterPro"/>
</dbReference>
<keyword evidence="4" id="KW-0597">Phosphoprotein</keyword>
<dbReference type="Gene3D" id="3.40.50.2300">
    <property type="match status" value="1"/>
</dbReference>
<dbReference type="Proteomes" id="UP000309676">
    <property type="component" value="Unassembled WGS sequence"/>
</dbReference>
<organism evidence="7 8">
    <name type="scientific">Paenibacillus antri</name>
    <dbReference type="NCBI Taxonomy" id="2582848"/>
    <lineage>
        <taxon>Bacteria</taxon>
        <taxon>Bacillati</taxon>
        <taxon>Bacillota</taxon>
        <taxon>Bacilli</taxon>
        <taxon>Bacillales</taxon>
        <taxon>Paenibacillaceae</taxon>
        <taxon>Paenibacillus</taxon>
    </lineage>
</organism>
<dbReference type="PROSITE" id="PS01124">
    <property type="entry name" value="HTH_ARAC_FAMILY_2"/>
    <property type="match status" value="1"/>
</dbReference>
<keyword evidence="2" id="KW-0238">DNA-binding</keyword>
<dbReference type="SUPFAM" id="SSF46689">
    <property type="entry name" value="Homeodomain-like"/>
    <property type="match status" value="2"/>
</dbReference>
<reference evidence="7 8" key="1">
    <citation type="submission" date="2019-05" db="EMBL/GenBank/DDBJ databases">
        <authorList>
            <person name="Narsing Rao M.P."/>
            <person name="Li W.J."/>
        </authorList>
    </citation>
    <scope>NUCLEOTIDE SEQUENCE [LARGE SCALE GENOMIC DNA]</scope>
    <source>
        <strain evidence="7 8">SYSU_K30003</strain>
    </source>
</reference>
<gene>
    <name evidence="7" type="ORF">FE782_07760</name>
</gene>
<dbReference type="InterPro" id="IPR009057">
    <property type="entry name" value="Homeodomain-like_sf"/>
</dbReference>
<keyword evidence="1" id="KW-0805">Transcription regulation</keyword>
<dbReference type="InterPro" id="IPR001789">
    <property type="entry name" value="Sig_transdc_resp-reg_receiver"/>
</dbReference>
<keyword evidence="8" id="KW-1185">Reference proteome</keyword>
<dbReference type="Pfam" id="PF12833">
    <property type="entry name" value="HTH_18"/>
    <property type="match status" value="1"/>
</dbReference>
<name>A0A5R9GDR6_9BACL</name>
<evidence type="ECO:0000313" key="8">
    <source>
        <dbReference type="Proteomes" id="UP000309676"/>
    </source>
</evidence>
<dbReference type="SUPFAM" id="SSF52172">
    <property type="entry name" value="CheY-like"/>
    <property type="match status" value="1"/>
</dbReference>
<dbReference type="PROSITE" id="PS50110">
    <property type="entry name" value="RESPONSE_REGULATORY"/>
    <property type="match status" value="1"/>
</dbReference>
<sequence length="504" mass="55326">MNEPIRLVVVDDEPYVRKKIRGFLLEERGYRIVGEADNGVAALELAKRVRPDIVIADIGMPVMNGLELLRRLRELPSPPEVLMLTCYDQFEKAQAALRYGAADYVTKLLFKAADFAESLDRVAGKAREAAALRRQAAKERLSVCAAGSPAAPAAIERLSAEMPLGAAVVAVLRASRASAAWAAAQADRPPAAGEGDAAIAFRLDRDAWAFVYYRSARGMRGALAADVAAAWDALFREAPQAFKARLLLTDELRDWREFGEAVRRAHAEADDGLFLPFNAALRLSALPSSAAPLPSPPSEERLARLPRAEAAALLRRWMRSLPGEGGAAAAAWPAARAALPRLLCAAVSAEGAPPLDRYAEASERLQSVFDASELFDAVDRLLDEWANDARRGSAEAGARSEVRQGVEYVHRHYDQDIHLHDVARRVNLSPSWFAALFRAEIGKPFNEYVQRYRLERAKRLLRESDLKVYEVAESVGIANARYFSRLFYDAYGVTPLEYKKGGGG</sequence>
<dbReference type="SMART" id="SM00342">
    <property type="entry name" value="HTH_ARAC"/>
    <property type="match status" value="1"/>
</dbReference>
<evidence type="ECO:0000256" key="1">
    <source>
        <dbReference type="ARBA" id="ARBA00023015"/>
    </source>
</evidence>
<evidence type="ECO:0000256" key="3">
    <source>
        <dbReference type="ARBA" id="ARBA00023163"/>
    </source>
</evidence>
<evidence type="ECO:0000256" key="2">
    <source>
        <dbReference type="ARBA" id="ARBA00023125"/>
    </source>
</evidence>
<dbReference type="PANTHER" id="PTHR43280">
    <property type="entry name" value="ARAC-FAMILY TRANSCRIPTIONAL REGULATOR"/>
    <property type="match status" value="1"/>
</dbReference>
<evidence type="ECO:0000259" key="6">
    <source>
        <dbReference type="PROSITE" id="PS50110"/>
    </source>
</evidence>
<dbReference type="CDD" id="cd17536">
    <property type="entry name" value="REC_YesN-like"/>
    <property type="match status" value="1"/>
</dbReference>
<dbReference type="AlphaFoldDB" id="A0A5R9GDR6"/>
<feature type="domain" description="Response regulatory" evidence="6">
    <location>
        <begin position="6"/>
        <end position="122"/>
    </location>
</feature>
<dbReference type="Pfam" id="PF00072">
    <property type="entry name" value="Response_reg"/>
    <property type="match status" value="1"/>
</dbReference>
<keyword evidence="3" id="KW-0804">Transcription</keyword>